<evidence type="ECO:0000313" key="2">
    <source>
        <dbReference type="Proteomes" id="UP001151760"/>
    </source>
</evidence>
<keyword evidence="2" id="KW-1185">Reference proteome</keyword>
<protein>
    <submittedName>
        <fullName evidence="1">Uncharacterized protein</fullName>
    </submittedName>
</protein>
<comment type="caution">
    <text evidence="1">The sequence shown here is derived from an EMBL/GenBank/DDBJ whole genome shotgun (WGS) entry which is preliminary data.</text>
</comment>
<reference evidence="1" key="2">
    <citation type="submission" date="2022-01" db="EMBL/GenBank/DDBJ databases">
        <authorList>
            <person name="Yamashiro T."/>
            <person name="Shiraishi A."/>
            <person name="Satake H."/>
            <person name="Nakayama K."/>
        </authorList>
    </citation>
    <scope>NUCLEOTIDE SEQUENCE</scope>
</reference>
<evidence type="ECO:0000313" key="1">
    <source>
        <dbReference type="EMBL" id="GJS87730.1"/>
    </source>
</evidence>
<organism evidence="1 2">
    <name type="scientific">Tanacetum coccineum</name>
    <dbReference type="NCBI Taxonomy" id="301880"/>
    <lineage>
        <taxon>Eukaryota</taxon>
        <taxon>Viridiplantae</taxon>
        <taxon>Streptophyta</taxon>
        <taxon>Embryophyta</taxon>
        <taxon>Tracheophyta</taxon>
        <taxon>Spermatophyta</taxon>
        <taxon>Magnoliopsida</taxon>
        <taxon>eudicotyledons</taxon>
        <taxon>Gunneridae</taxon>
        <taxon>Pentapetalae</taxon>
        <taxon>asterids</taxon>
        <taxon>campanulids</taxon>
        <taxon>Asterales</taxon>
        <taxon>Asteraceae</taxon>
        <taxon>Asteroideae</taxon>
        <taxon>Anthemideae</taxon>
        <taxon>Anthemidinae</taxon>
        <taxon>Tanacetum</taxon>
    </lineage>
</organism>
<dbReference type="Proteomes" id="UP001151760">
    <property type="component" value="Unassembled WGS sequence"/>
</dbReference>
<name>A0ABQ4ZFB3_9ASTR</name>
<proteinExistence type="predicted"/>
<reference evidence="1" key="1">
    <citation type="journal article" date="2022" name="Int. J. Mol. Sci.">
        <title>Draft Genome of Tanacetum Coccineum: Genomic Comparison of Closely Related Tanacetum-Family Plants.</title>
        <authorList>
            <person name="Yamashiro T."/>
            <person name="Shiraishi A."/>
            <person name="Nakayama K."/>
            <person name="Satake H."/>
        </authorList>
    </citation>
    <scope>NUCLEOTIDE SEQUENCE</scope>
</reference>
<gene>
    <name evidence="1" type="ORF">Tco_0770366</name>
</gene>
<dbReference type="EMBL" id="BQNB010011221">
    <property type="protein sequence ID" value="GJS87730.1"/>
    <property type="molecule type" value="Genomic_DNA"/>
</dbReference>
<sequence length="120" mass="13815">MKRLRCTHSVFAYRQEQGVQAAVGVPTLLSSSHMQGKTQTIRLKMHGLKSLLCDWTQDANEAENARSGRTKAKKLVLEAKRKQQKQLGIVLYRITSALFQRKRWRIRDEVDLRVLDNSGH</sequence>
<accession>A0ABQ4ZFB3</accession>